<reference evidence="1" key="1">
    <citation type="submission" date="2023-12" db="EMBL/GenBank/DDBJ databases">
        <authorList>
            <person name="Brown T."/>
        </authorList>
    </citation>
    <scope>NUCLEOTIDE SEQUENCE</scope>
</reference>
<protein>
    <submittedName>
        <fullName evidence="1">Uncharacterized protein</fullName>
    </submittedName>
</protein>
<sequence>MRKQKRALLFIQVKAEGQIAFLCGPIIFTPTIQLYIHTSQPARWKIEIITFLPIIPTPLSCTYAYPAERSYYHVKRGTLYSQVTQTHTEEKTSSLWTVPLFS</sequence>
<accession>A0ABP0A1X7</accession>
<dbReference type="Proteomes" id="UP001314169">
    <property type="component" value="Chromosome 3"/>
</dbReference>
<evidence type="ECO:0000313" key="1">
    <source>
        <dbReference type="EMBL" id="CAK6443514.1"/>
    </source>
</evidence>
<evidence type="ECO:0000313" key="2">
    <source>
        <dbReference type="Proteomes" id="UP001314169"/>
    </source>
</evidence>
<name>A0ABP0A1X7_PIPNA</name>
<dbReference type="EMBL" id="OY882860">
    <property type="protein sequence ID" value="CAK6443514.1"/>
    <property type="molecule type" value="Genomic_DNA"/>
</dbReference>
<organism evidence="1 2">
    <name type="scientific">Pipistrellus nathusii</name>
    <name type="common">Nathusius' pipistrelle</name>
    <dbReference type="NCBI Taxonomy" id="59473"/>
    <lineage>
        <taxon>Eukaryota</taxon>
        <taxon>Metazoa</taxon>
        <taxon>Chordata</taxon>
        <taxon>Craniata</taxon>
        <taxon>Vertebrata</taxon>
        <taxon>Euteleostomi</taxon>
        <taxon>Mammalia</taxon>
        <taxon>Eutheria</taxon>
        <taxon>Laurasiatheria</taxon>
        <taxon>Chiroptera</taxon>
        <taxon>Yangochiroptera</taxon>
        <taxon>Vespertilionidae</taxon>
        <taxon>Pipistrellus</taxon>
    </lineage>
</organism>
<keyword evidence="2" id="KW-1185">Reference proteome</keyword>
<proteinExistence type="predicted"/>
<gene>
    <name evidence="1" type="ORF">MPIPNATIZW_LOCUS11820</name>
</gene>